<keyword evidence="5" id="KW-1185">Reference proteome</keyword>
<feature type="domain" description="Prepilin type IV endopeptidase peptidase" evidence="3">
    <location>
        <begin position="113"/>
        <end position="217"/>
    </location>
</feature>
<proteinExistence type="inferred from homology"/>
<feature type="transmembrane region" description="Helical" evidence="2">
    <location>
        <begin position="237"/>
        <end position="257"/>
    </location>
</feature>
<dbReference type="PANTHER" id="PTHR30487:SF0">
    <property type="entry name" value="PREPILIN LEADER PEPTIDASE_N-METHYLTRANSFERASE-RELATED"/>
    <property type="match status" value="1"/>
</dbReference>
<comment type="caution">
    <text evidence="4">The sequence shown here is derived from an EMBL/GenBank/DDBJ whole genome shotgun (WGS) entry which is preliminary data.</text>
</comment>
<evidence type="ECO:0000313" key="4">
    <source>
        <dbReference type="EMBL" id="MFB9315164.1"/>
    </source>
</evidence>
<dbReference type="GO" id="GO:0004190">
    <property type="term" value="F:aspartic-type endopeptidase activity"/>
    <property type="evidence" value="ECO:0007669"/>
    <property type="project" value="UniProtKB-EC"/>
</dbReference>
<feature type="transmembrane region" description="Helical" evidence="2">
    <location>
        <begin position="130"/>
        <end position="149"/>
    </location>
</feature>
<dbReference type="EC" id="3.4.23.43" evidence="4"/>
<dbReference type="PANTHER" id="PTHR30487">
    <property type="entry name" value="TYPE 4 PREPILIN-LIKE PROTEINS LEADER PEPTIDE-PROCESSING ENZYME"/>
    <property type="match status" value="1"/>
</dbReference>
<sequence length="263" mass="27112">MAQLTDQVVLVAALAAVACGLLGLLVPVAIAHLPEPGPDPERAELEALALGGTLTERQQRRLQEGPKPLYVDVAAAPYLGPVSSVVAAVVAVLVVVAVGVDRDLAVLLPLVPIGVLLAVVDLHTRLLPRSVVSGAVVLALTAALVLWPLSGEPDQLVRGVVGLALGFGLFFVIWFVYPPGMGYGDVRLAGLCGLALAHQGWAEWAVGLYSAFLLFGVPGVLLAVVRRDAGLLKHHFPFGPFLLAGIVVGLLAGGPVADRLATG</sequence>
<dbReference type="InterPro" id="IPR000045">
    <property type="entry name" value="Prepilin_IV_endopep_pep"/>
</dbReference>
<keyword evidence="2" id="KW-0472">Membrane</keyword>
<feature type="transmembrane region" description="Helical" evidence="2">
    <location>
        <begin position="105"/>
        <end position="124"/>
    </location>
</feature>
<feature type="transmembrane region" description="Helical" evidence="2">
    <location>
        <begin position="204"/>
        <end position="225"/>
    </location>
</feature>
<protein>
    <submittedName>
        <fullName evidence="4">Prepilin peptidase</fullName>
        <ecNumber evidence="4">3.4.23.43</ecNumber>
    </submittedName>
</protein>
<dbReference type="InterPro" id="IPR050882">
    <property type="entry name" value="Prepilin_peptidase/N-MTase"/>
</dbReference>
<feature type="transmembrane region" description="Helical" evidence="2">
    <location>
        <begin position="78"/>
        <end position="98"/>
    </location>
</feature>
<dbReference type="Gene3D" id="1.20.120.1220">
    <property type="match status" value="1"/>
</dbReference>
<dbReference type="Proteomes" id="UP001589750">
    <property type="component" value="Unassembled WGS sequence"/>
</dbReference>
<reference evidence="4 5" key="1">
    <citation type="submission" date="2024-09" db="EMBL/GenBank/DDBJ databases">
        <authorList>
            <person name="Sun Q."/>
            <person name="Mori K."/>
        </authorList>
    </citation>
    <scope>NUCLEOTIDE SEQUENCE [LARGE SCALE GENOMIC DNA]</scope>
    <source>
        <strain evidence="4 5">JCM 9626</strain>
    </source>
</reference>
<evidence type="ECO:0000256" key="2">
    <source>
        <dbReference type="SAM" id="Phobius"/>
    </source>
</evidence>
<keyword evidence="2" id="KW-1133">Transmembrane helix</keyword>
<comment type="similarity">
    <text evidence="1">Belongs to the peptidase A24 family.</text>
</comment>
<accession>A0ABV5KEK1</accession>
<dbReference type="Pfam" id="PF01478">
    <property type="entry name" value="Peptidase_A24"/>
    <property type="match status" value="1"/>
</dbReference>
<gene>
    <name evidence="4" type="ORF">ACFFRI_19095</name>
</gene>
<dbReference type="EMBL" id="JBHMDG010000029">
    <property type="protein sequence ID" value="MFB9315164.1"/>
    <property type="molecule type" value="Genomic_DNA"/>
</dbReference>
<dbReference type="RefSeq" id="WP_140007255.1">
    <property type="nucleotide sequence ID" value="NZ_JBHMDG010000029.1"/>
</dbReference>
<evidence type="ECO:0000259" key="3">
    <source>
        <dbReference type="Pfam" id="PF01478"/>
    </source>
</evidence>
<evidence type="ECO:0000256" key="1">
    <source>
        <dbReference type="ARBA" id="ARBA00005801"/>
    </source>
</evidence>
<keyword evidence="2" id="KW-0812">Transmembrane</keyword>
<feature type="transmembrane region" description="Helical" evidence="2">
    <location>
        <begin position="156"/>
        <end position="177"/>
    </location>
</feature>
<organism evidence="4 5">
    <name type="scientific">Nocardioides plantarum</name>
    <dbReference type="NCBI Taxonomy" id="29299"/>
    <lineage>
        <taxon>Bacteria</taxon>
        <taxon>Bacillati</taxon>
        <taxon>Actinomycetota</taxon>
        <taxon>Actinomycetes</taxon>
        <taxon>Propionibacteriales</taxon>
        <taxon>Nocardioidaceae</taxon>
        <taxon>Nocardioides</taxon>
    </lineage>
</organism>
<evidence type="ECO:0000313" key="5">
    <source>
        <dbReference type="Proteomes" id="UP001589750"/>
    </source>
</evidence>
<name>A0ABV5KEK1_9ACTN</name>
<keyword evidence="4" id="KW-0378">Hydrolase</keyword>